<dbReference type="PANTHER" id="PTHR33164">
    <property type="entry name" value="TRANSCRIPTIONAL REGULATOR, MARR FAMILY"/>
    <property type="match status" value="1"/>
</dbReference>
<accession>A0A0B6WWF0</accession>
<dbReference type="PROSITE" id="PS50995">
    <property type="entry name" value="HTH_MARR_2"/>
    <property type="match status" value="1"/>
</dbReference>
<evidence type="ECO:0000313" key="5">
    <source>
        <dbReference type="EMBL" id="CDM65072.1"/>
    </source>
</evidence>
<dbReference type="EMBL" id="CBXV010000004">
    <property type="protein sequence ID" value="CDM65072.1"/>
    <property type="molecule type" value="Genomic_DNA"/>
</dbReference>
<dbReference type="SUPFAM" id="SSF46785">
    <property type="entry name" value="Winged helix' DNA-binding domain"/>
    <property type="match status" value="1"/>
</dbReference>
<dbReference type="InterPro" id="IPR039422">
    <property type="entry name" value="MarR/SlyA-like"/>
</dbReference>
<keyword evidence="2" id="KW-0238">DNA-binding</keyword>
<feature type="domain" description="HTH marR-type" evidence="4">
    <location>
        <begin position="7"/>
        <end position="137"/>
    </location>
</feature>
<dbReference type="InterPro" id="IPR000835">
    <property type="entry name" value="HTH_MarR-typ"/>
</dbReference>
<proteinExistence type="predicted"/>
<dbReference type="Gene3D" id="1.10.10.10">
    <property type="entry name" value="Winged helix-like DNA-binding domain superfamily/Winged helix DNA-binding domain"/>
    <property type="match status" value="1"/>
</dbReference>
<dbReference type="GO" id="GO:0006950">
    <property type="term" value="P:response to stress"/>
    <property type="evidence" value="ECO:0007669"/>
    <property type="project" value="TreeGrafter"/>
</dbReference>
<protein>
    <submittedName>
        <fullName evidence="5">Transcriptional regulator</fullName>
    </submittedName>
</protein>
<keyword evidence="3" id="KW-0804">Transcription</keyword>
<reference evidence="5 6" key="2">
    <citation type="submission" date="2015-01" db="EMBL/GenBank/DDBJ databases">
        <title>Complete genome sequence of Pyrinomonas methylaliphatogenes type strain K22T.</title>
        <authorList>
            <person name="Lee K.C.Y."/>
            <person name="Power J.F."/>
            <person name="Dunfield P.F."/>
            <person name="Morgan X.C."/>
            <person name="Huttenhower C."/>
            <person name="Stott M.B."/>
        </authorList>
    </citation>
    <scope>NUCLEOTIDE SEQUENCE [LARGE SCALE GENOMIC DNA]</scope>
    <source>
        <strain evidence="5 6">K22</strain>
    </source>
</reference>
<evidence type="ECO:0000256" key="1">
    <source>
        <dbReference type="ARBA" id="ARBA00023015"/>
    </source>
</evidence>
<keyword evidence="1" id="KW-0805">Transcription regulation</keyword>
<gene>
    <name evidence="5" type="ORF">PYK22_01070</name>
</gene>
<evidence type="ECO:0000256" key="2">
    <source>
        <dbReference type="ARBA" id="ARBA00023125"/>
    </source>
</evidence>
<sequence>MSRRSLKKEEYEALASFRHALRRFLKFSEEAARTVGLTPQQHQALLAIRGAGSDSITNGELAERLQIKHHSAVGLINRLARMGLVRRERDREDRRKVRVRLTPKGTAILERLTEAHRDELRSIAPHLRSILKRITDG</sequence>
<dbReference type="AlphaFoldDB" id="A0A0B6WWF0"/>
<evidence type="ECO:0000256" key="3">
    <source>
        <dbReference type="ARBA" id="ARBA00023163"/>
    </source>
</evidence>
<dbReference type="InterPro" id="IPR036388">
    <property type="entry name" value="WH-like_DNA-bd_sf"/>
</dbReference>
<dbReference type="GO" id="GO:0003700">
    <property type="term" value="F:DNA-binding transcription factor activity"/>
    <property type="evidence" value="ECO:0007669"/>
    <property type="project" value="InterPro"/>
</dbReference>
<dbReference type="OrthoDB" id="9807800at2"/>
<dbReference type="PANTHER" id="PTHR33164:SF43">
    <property type="entry name" value="HTH-TYPE TRANSCRIPTIONAL REPRESSOR YETL"/>
    <property type="match status" value="1"/>
</dbReference>
<dbReference type="InterPro" id="IPR023187">
    <property type="entry name" value="Tscrpt_reg_MarR-type_CS"/>
</dbReference>
<dbReference type="PRINTS" id="PR00598">
    <property type="entry name" value="HTHMARR"/>
</dbReference>
<dbReference type="SMART" id="SM00347">
    <property type="entry name" value="HTH_MARR"/>
    <property type="match status" value="1"/>
</dbReference>
<dbReference type="Proteomes" id="UP000031518">
    <property type="component" value="Unassembled WGS sequence"/>
</dbReference>
<dbReference type="InterPro" id="IPR036390">
    <property type="entry name" value="WH_DNA-bd_sf"/>
</dbReference>
<dbReference type="GO" id="GO:0003677">
    <property type="term" value="F:DNA binding"/>
    <property type="evidence" value="ECO:0007669"/>
    <property type="project" value="UniProtKB-KW"/>
</dbReference>
<keyword evidence="6" id="KW-1185">Reference proteome</keyword>
<dbReference type="Pfam" id="PF12802">
    <property type="entry name" value="MarR_2"/>
    <property type="match status" value="1"/>
</dbReference>
<dbReference type="STRING" id="454194.PYK22_01070"/>
<reference evidence="5 6" key="1">
    <citation type="submission" date="2013-12" db="EMBL/GenBank/DDBJ databases">
        <authorList>
            <person name="Stott M."/>
        </authorList>
    </citation>
    <scope>NUCLEOTIDE SEQUENCE [LARGE SCALE GENOMIC DNA]</scope>
    <source>
        <strain evidence="5 6">K22</strain>
    </source>
</reference>
<evidence type="ECO:0000313" key="6">
    <source>
        <dbReference type="Proteomes" id="UP000031518"/>
    </source>
</evidence>
<name>A0A0B6WWF0_9BACT</name>
<organism evidence="5 6">
    <name type="scientific">Pyrinomonas methylaliphatogenes</name>
    <dbReference type="NCBI Taxonomy" id="454194"/>
    <lineage>
        <taxon>Bacteria</taxon>
        <taxon>Pseudomonadati</taxon>
        <taxon>Acidobacteriota</taxon>
        <taxon>Blastocatellia</taxon>
        <taxon>Blastocatellales</taxon>
        <taxon>Pyrinomonadaceae</taxon>
        <taxon>Pyrinomonas</taxon>
    </lineage>
</organism>
<dbReference type="RefSeq" id="WP_041975119.1">
    <property type="nucleotide sequence ID" value="NZ_CBXV010000004.1"/>
</dbReference>
<dbReference type="PROSITE" id="PS01117">
    <property type="entry name" value="HTH_MARR_1"/>
    <property type="match status" value="1"/>
</dbReference>
<evidence type="ECO:0000259" key="4">
    <source>
        <dbReference type="PROSITE" id="PS50995"/>
    </source>
</evidence>